<gene>
    <name evidence="1" type="ORF">EK99P-1_0039</name>
</gene>
<reference evidence="1 2" key="1">
    <citation type="submission" date="2014-07" db="EMBL/GenBank/DDBJ databases">
        <title>Virulent Bacteriophage Infecting Escherichia coli K99.</title>
        <authorList>
            <person name="Son J.S."/>
            <person name="Paik H.R."/>
            <person name="Park S.H."/>
            <person name="Kim B.K."/>
            <person name="Jun S.Y."/>
            <person name="Yoon S.J."/>
            <person name="Kang S.H."/>
        </authorList>
    </citation>
    <scope>NUCLEOTIDE SEQUENCE [LARGE SCALE GENOMIC DNA]</scope>
</reference>
<name>A0A076YJA4_9CAUD</name>
<proteinExistence type="predicted"/>
<dbReference type="OrthoDB" id="26560at10239"/>
<dbReference type="Proteomes" id="UP000202235">
    <property type="component" value="Segment"/>
</dbReference>
<evidence type="ECO:0000313" key="1">
    <source>
        <dbReference type="EMBL" id="AIK68751.1"/>
    </source>
</evidence>
<dbReference type="GeneID" id="20284453"/>
<keyword evidence="2" id="KW-1185">Reference proteome</keyword>
<evidence type="ECO:0000313" key="2">
    <source>
        <dbReference type="Proteomes" id="UP000202235"/>
    </source>
</evidence>
<protein>
    <submittedName>
        <fullName evidence="1">Uncharacterized protein</fullName>
    </submittedName>
</protein>
<dbReference type="KEGG" id="vg:20284453"/>
<dbReference type="RefSeq" id="YP_009055317.1">
    <property type="nucleotide sequence ID" value="NC_024783.1"/>
</dbReference>
<sequence length="57" mass="6827">MIEEKRCSNCGCVKPLSQFHKYTGKTARSPDGYRAECKSCRNKKERERQRRYRAEQK</sequence>
<organism evidence="1 2">
    <name type="scientific">Escherichia phage EK99P-1</name>
    <dbReference type="NCBI Taxonomy" id="1527514"/>
    <lineage>
        <taxon>Viruses</taxon>
        <taxon>Duplodnaviria</taxon>
        <taxon>Heunggongvirae</taxon>
        <taxon>Uroviricota</taxon>
        <taxon>Caudoviricetes</taxon>
        <taxon>Dhillonvirus</taxon>
        <taxon>Dhillonvirus EK99P1</taxon>
    </lineage>
</organism>
<accession>A0A076YJA4</accession>
<dbReference type="EMBL" id="KM233151">
    <property type="protein sequence ID" value="AIK68751.1"/>
    <property type="molecule type" value="Genomic_DNA"/>
</dbReference>